<evidence type="ECO:0000313" key="2">
    <source>
        <dbReference type="EMBL" id="GAA0629715.1"/>
    </source>
</evidence>
<dbReference type="RefSeq" id="WP_343794718.1">
    <property type="nucleotide sequence ID" value="NZ_BAAAGA010000008.1"/>
</dbReference>
<reference evidence="3" key="1">
    <citation type="journal article" date="2019" name="Int. J. Syst. Evol. Microbiol.">
        <title>The Global Catalogue of Microorganisms (GCM) 10K type strain sequencing project: providing services to taxonomists for standard genome sequencing and annotation.</title>
        <authorList>
            <consortium name="The Broad Institute Genomics Platform"/>
            <consortium name="The Broad Institute Genome Sequencing Center for Infectious Disease"/>
            <person name="Wu L."/>
            <person name="Ma J."/>
        </authorList>
    </citation>
    <scope>NUCLEOTIDE SEQUENCE [LARGE SCALE GENOMIC DNA]</scope>
    <source>
        <strain evidence="3">JCM 12928</strain>
    </source>
</reference>
<dbReference type="EMBL" id="BAAAGA010000008">
    <property type="protein sequence ID" value="GAA0629715.1"/>
    <property type="molecule type" value="Genomic_DNA"/>
</dbReference>
<name>A0ABP3SDQ4_9CAUL</name>
<feature type="transmembrane region" description="Helical" evidence="1">
    <location>
        <begin position="111"/>
        <end position="130"/>
    </location>
</feature>
<accession>A0ABP3SDQ4</accession>
<evidence type="ECO:0000313" key="3">
    <source>
        <dbReference type="Proteomes" id="UP001501352"/>
    </source>
</evidence>
<dbReference type="Proteomes" id="UP001501352">
    <property type="component" value="Unassembled WGS sequence"/>
</dbReference>
<sequence>MTPFQTFYLLLSLTVFAFAWLRGGHTERAGVAILVCAYVVSLVAQYIHLNGFRVAEALIDLLVLAGFGWLALRRDRWWTLAATALATLVMVAHTLTFLTPDLTPQHVRADIAARWGIGALVVVCLAGGVLERWMAGEAPVSRMADWKPRRARAT</sequence>
<keyword evidence="3" id="KW-1185">Reference proteome</keyword>
<proteinExistence type="predicted"/>
<keyword evidence="1" id="KW-0812">Transmembrane</keyword>
<gene>
    <name evidence="2" type="ORF">GCM10009422_29020</name>
</gene>
<feature type="transmembrane region" description="Helical" evidence="1">
    <location>
        <begin position="54"/>
        <end position="72"/>
    </location>
</feature>
<keyword evidence="1" id="KW-0472">Membrane</keyword>
<keyword evidence="1" id="KW-1133">Transmembrane helix</keyword>
<feature type="transmembrane region" description="Helical" evidence="1">
    <location>
        <begin position="79"/>
        <end position="99"/>
    </location>
</feature>
<comment type="caution">
    <text evidence="2">The sequence shown here is derived from an EMBL/GenBank/DDBJ whole genome shotgun (WGS) entry which is preliminary data.</text>
</comment>
<protein>
    <submittedName>
        <fullName evidence="2">Uncharacterized protein</fullName>
    </submittedName>
</protein>
<feature type="transmembrane region" description="Helical" evidence="1">
    <location>
        <begin position="29"/>
        <end position="48"/>
    </location>
</feature>
<organism evidence="2 3">
    <name type="scientific">Brevundimonas kwangchunensis</name>
    <dbReference type="NCBI Taxonomy" id="322163"/>
    <lineage>
        <taxon>Bacteria</taxon>
        <taxon>Pseudomonadati</taxon>
        <taxon>Pseudomonadota</taxon>
        <taxon>Alphaproteobacteria</taxon>
        <taxon>Caulobacterales</taxon>
        <taxon>Caulobacteraceae</taxon>
        <taxon>Brevundimonas</taxon>
    </lineage>
</organism>
<evidence type="ECO:0000256" key="1">
    <source>
        <dbReference type="SAM" id="Phobius"/>
    </source>
</evidence>
<feature type="transmembrane region" description="Helical" evidence="1">
    <location>
        <begin position="6"/>
        <end position="22"/>
    </location>
</feature>